<keyword evidence="8" id="KW-0902">Two-component regulatory system</keyword>
<dbReference type="InterPro" id="IPR011712">
    <property type="entry name" value="Sig_transdc_His_kin_sub3_dim/P"/>
</dbReference>
<protein>
    <recommendedName>
        <fullName evidence="2">histidine kinase</fullName>
        <ecNumber evidence="2">2.7.13.3</ecNumber>
    </recommendedName>
</protein>
<dbReference type="RefSeq" id="WP_198498401.1">
    <property type="nucleotide sequence ID" value="NZ_CP065989.1"/>
</dbReference>
<gene>
    <name evidence="11" type="ORF">I6H47_09950</name>
</gene>
<evidence type="ECO:0000313" key="12">
    <source>
        <dbReference type="Proteomes" id="UP000595374"/>
    </source>
</evidence>
<dbReference type="InterPro" id="IPR050482">
    <property type="entry name" value="Sensor_HK_TwoCompSys"/>
</dbReference>
<feature type="transmembrane region" description="Helical" evidence="9">
    <location>
        <begin position="28"/>
        <end position="49"/>
    </location>
</feature>
<feature type="transmembrane region" description="Helical" evidence="9">
    <location>
        <begin position="136"/>
        <end position="156"/>
    </location>
</feature>
<feature type="transmembrane region" description="Helical" evidence="9">
    <location>
        <begin position="61"/>
        <end position="79"/>
    </location>
</feature>
<evidence type="ECO:0000256" key="7">
    <source>
        <dbReference type="ARBA" id="ARBA00022840"/>
    </source>
</evidence>
<keyword evidence="5" id="KW-0547">Nucleotide-binding</keyword>
<keyword evidence="9" id="KW-0472">Membrane</keyword>
<dbReference type="Pfam" id="PF07730">
    <property type="entry name" value="HisKA_3"/>
    <property type="match status" value="1"/>
</dbReference>
<proteinExistence type="predicted"/>
<feature type="transmembrane region" description="Helical" evidence="9">
    <location>
        <begin position="112"/>
        <end position="130"/>
    </location>
</feature>
<keyword evidence="9" id="KW-0812">Transmembrane</keyword>
<dbReference type="PANTHER" id="PTHR24421:SF10">
    <property type="entry name" value="NITRATE_NITRITE SENSOR PROTEIN NARQ"/>
    <property type="match status" value="1"/>
</dbReference>
<evidence type="ECO:0000256" key="4">
    <source>
        <dbReference type="ARBA" id="ARBA00022679"/>
    </source>
</evidence>
<keyword evidence="4" id="KW-0808">Transferase</keyword>
<dbReference type="Gene3D" id="3.30.565.10">
    <property type="entry name" value="Histidine kinase-like ATPase, C-terminal domain"/>
    <property type="match status" value="1"/>
</dbReference>
<evidence type="ECO:0000256" key="9">
    <source>
        <dbReference type="SAM" id="Phobius"/>
    </source>
</evidence>
<dbReference type="GO" id="GO:0016020">
    <property type="term" value="C:membrane"/>
    <property type="evidence" value="ECO:0007669"/>
    <property type="project" value="InterPro"/>
</dbReference>
<dbReference type="AlphaFoldDB" id="A0A7T4DH94"/>
<evidence type="ECO:0000256" key="8">
    <source>
        <dbReference type="ARBA" id="ARBA00023012"/>
    </source>
</evidence>
<dbReference type="EMBL" id="CP065989">
    <property type="protein sequence ID" value="QQB13177.1"/>
    <property type="molecule type" value="Genomic_DNA"/>
</dbReference>
<organism evidence="11 12">
    <name type="scientific">Brevibacterium casei</name>
    <dbReference type="NCBI Taxonomy" id="33889"/>
    <lineage>
        <taxon>Bacteria</taxon>
        <taxon>Bacillati</taxon>
        <taxon>Actinomycetota</taxon>
        <taxon>Actinomycetes</taxon>
        <taxon>Micrococcales</taxon>
        <taxon>Brevibacteriaceae</taxon>
        <taxon>Brevibacterium</taxon>
    </lineage>
</organism>
<keyword evidence="6" id="KW-0418">Kinase</keyword>
<dbReference type="Proteomes" id="UP000595374">
    <property type="component" value="Chromosome"/>
</dbReference>
<feature type="domain" description="Signal transduction histidine kinase subgroup 3 dimerisation and phosphoacceptor" evidence="10">
    <location>
        <begin position="174"/>
        <end position="235"/>
    </location>
</feature>
<name>A0A7T4DH94_9MICO</name>
<dbReference type="GO" id="GO:0000155">
    <property type="term" value="F:phosphorelay sensor kinase activity"/>
    <property type="evidence" value="ECO:0007669"/>
    <property type="project" value="InterPro"/>
</dbReference>
<keyword evidence="7" id="KW-0067">ATP-binding</keyword>
<dbReference type="EC" id="2.7.13.3" evidence="2"/>
<keyword evidence="9" id="KW-1133">Transmembrane helix</keyword>
<dbReference type="InterPro" id="IPR036890">
    <property type="entry name" value="HATPase_C_sf"/>
</dbReference>
<evidence type="ECO:0000256" key="5">
    <source>
        <dbReference type="ARBA" id="ARBA00022741"/>
    </source>
</evidence>
<evidence type="ECO:0000256" key="3">
    <source>
        <dbReference type="ARBA" id="ARBA00022553"/>
    </source>
</evidence>
<accession>A0A7T4DH94</accession>
<evidence type="ECO:0000313" key="11">
    <source>
        <dbReference type="EMBL" id="QQB13177.1"/>
    </source>
</evidence>
<sequence length="394" mass="40317">MKTVLTWLWLVPVPLCLGLDILAAFGLLTALTTVAATVVSAVVLIRTRLTTRTAAAVSPGTARLLLIVVAVLVAAQLVLVVGSGISITVLWLSLVVLAVLGRVAVSPLQITGLVVLAVAAVLAPGLAAGFSAGDGFTFAFGASTGVIAALALGLLLRMVDRSLIERHATAVADERRRIATELHDMVAHEVTGIVVLSQAAARSDDVGILHTALGKIEESGTRALEEIRALVSATHDDAAAARTPVTTGRQGLLDRVEAFRAAGGTAVTVDLDASLAEAVPGPVWAVLDRVLVESLTNIRRHAGTAVPVTIGLTADDITADRLGAVILTIANAPGAEGIGRGSGSGLIGLRHRVEGTGGTLTAGPVAGGWEVRARIPLTAPIQPTPPTHPKEPRR</sequence>
<keyword evidence="3" id="KW-0597">Phosphoprotein</keyword>
<evidence type="ECO:0000259" key="10">
    <source>
        <dbReference type="Pfam" id="PF07730"/>
    </source>
</evidence>
<evidence type="ECO:0000256" key="2">
    <source>
        <dbReference type="ARBA" id="ARBA00012438"/>
    </source>
</evidence>
<dbReference type="GO" id="GO:0046983">
    <property type="term" value="F:protein dimerization activity"/>
    <property type="evidence" value="ECO:0007669"/>
    <property type="project" value="InterPro"/>
</dbReference>
<comment type="catalytic activity">
    <reaction evidence="1">
        <text>ATP + protein L-histidine = ADP + protein N-phospho-L-histidine.</text>
        <dbReference type="EC" id="2.7.13.3"/>
    </reaction>
</comment>
<dbReference type="GO" id="GO:0005524">
    <property type="term" value="F:ATP binding"/>
    <property type="evidence" value="ECO:0007669"/>
    <property type="project" value="UniProtKB-KW"/>
</dbReference>
<evidence type="ECO:0000256" key="1">
    <source>
        <dbReference type="ARBA" id="ARBA00000085"/>
    </source>
</evidence>
<reference evidence="11 12" key="1">
    <citation type="submission" date="2020-12" db="EMBL/GenBank/DDBJ databases">
        <title>FDA dAtabase for Regulatory Grade micrObial Sequences (FDA-ARGOS): Supporting development and validation of Infectious Disease Dx tests.</title>
        <authorList>
            <person name="Sproer C."/>
            <person name="Gronow S."/>
            <person name="Severitt S."/>
            <person name="Schroder I."/>
            <person name="Tallon L."/>
            <person name="Sadzewicz L."/>
            <person name="Zhao X."/>
            <person name="Boylan J."/>
            <person name="Ott S."/>
            <person name="Bowen H."/>
            <person name="Vavikolanu K."/>
            <person name="Mehta A."/>
            <person name="Aluvathingal J."/>
            <person name="Nadendla S."/>
            <person name="Lowell S."/>
            <person name="Myers T."/>
            <person name="Yan Y."/>
            <person name="Sichtig H."/>
        </authorList>
    </citation>
    <scope>NUCLEOTIDE SEQUENCE [LARGE SCALE GENOMIC DNA]</scope>
    <source>
        <strain evidence="11 12">FDAARGOS_990</strain>
    </source>
</reference>
<dbReference type="Gene3D" id="1.20.5.1930">
    <property type="match status" value="1"/>
</dbReference>
<dbReference type="CDD" id="cd16917">
    <property type="entry name" value="HATPase_UhpB-NarQ-NarX-like"/>
    <property type="match status" value="1"/>
</dbReference>
<evidence type="ECO:0000256" key="6">
    <source>
        <dbReference type="ARBA" id="ARBA00022777"/>
    </source>
</evidence>
<dbReference type="PANTHER" id="PTHR24421">
    <property type="entry name" value="NITRATE/NITRITE SENSOR PROTEIN NARX-RELATED"/>
    <property type="match status" value="1"/>
</dbReference>
<dbReference type="SUPFAM" id="SSF55874">
    <property type="entry name" value="ATPase domain of HSP90 chaperone/DNA topoisomerase II/histidine kinase"/>
    <property type="match status" value="1"/>
</dbReference>